<protein>
    <recommendedName>
        <fullName evidence="2">Anti-sigma factor antagonist</fullName>
    </recommendedName>
</protein>
<dbReference type="KEGG" id="orp:MOP44_25265"/>
<feature type="domain" description="STAS" evidence="3">
    <location>
        <begin position="18"/>
        <end position="116"/>
    </location>
</feature>
<dbReference type="PANTHER" id="PTHR33495:SF2">
    <property type="entry name" value="ANTI-SIGMA FACTOR ANTAGONIST TM_1081-RELATED"/>
    <property type="match status" value="1"/>
</dbReference>
<dbReference type="AlphaFoldDB" id="A0A9J7BM91"/>
<evidence type="ECO:0000256" key="2">
    <source>
        <dbReference type="RuleBase" id="RU003749"/>
    </source>
</evidence>
<dbReference type="SUPFAM" id="SSF52091">
    <property type="entry name" value="SpoIIaa-like"/>
    <property type="match status" value="1"/>
</dbReference>
<dbReference type="Gene3D" id="3.30.750.24">
    <property type="entry name" value="STAS domain"/>
    <property type="match status" value="1"/>
</dbReference>
<dbReference type="NCBIfam" id="TIGR00377">
    <property type="entry name" value="ant_ant_sig"/>
    <property type="match status" value="1"/>
</dbReference>
<gene>
    <name evidence="4" type="ORF">MOP44_25265</name>
</gene>
<comment type="similarity">
    <text evidence="1 2">Belongs to the anti-sigma-factor antagonist family.</text>
</comment>
<dbReference type="InterPro" id="IPR002645">
    <property type="entry name" value="STAS_dom"/>
</dbReference>
<dbReference type="PANTHER" id="PTHR33495">
    <property type="entry name" value="ANTI-SIGMA FACTOR ANTAGONIST TM_1081-RELATED-RELATED"/>
    <property type="match status" value="1"/>
</dbReference>
<dbReference type="CDD" id="cd07043">
    <property type="entry name" value="STAS_anti-anti-sigma_factors"/>
    <property type="match status" value="1"/>
</dbReference>
<dbReference type="RefSeq" id="WP_260793330.1">
    <property type="nucleotide sequence ID" value="NZ_CP093313.1"/>
</dbReference>
<accession>A0A9J7BM91</accession>
<dbReference type="GO" id="GO:0043856">
    <property type="term" value="F:anti-sigma factor antagonist activity"/>
    <property type="evidence" value="ECO:0007669"/>
    <property type="project" value="InterPro"/>
</dbReference>
<name>A0A9J7BM91_9BACT</name>
<dbReference type="InterPro" id="IPR003658">
    <property type="entry name" value="Anti-sigma_ant"/>
</dbReference>
<dbReference type="EMBL" id="CP093313">
    <property type="protein sequence ID" value="UWZ83856.1"/>
    <property type="molecule type" value="Genomic_DNA"/>
</dbReference>
<dbReference type="PROSITE" id="PS50801">
    <property type="entry name" value="STAS"/>
    <property type="match status" value="1"/>
</dbReference>
<evidence type="ECO:0000259" key="3">
    <source>
        <dbReference type="PROSITE" id="PS50801"/>
    </source>
</evidence>
<dbReference type="Proteomes" id="UP001059380">
    <property type="component" value="Chromosome"/>
</dbReference>
<organism evidence="4 5">
    <name type="scientific">Occallatibacter riparius</name>
    <dbReference type="NCBI Taxonomy" id="1002689"/>
    <lineage>
        <taxon>Bacteria</taxon>
        <taxon>Pseudomonadati</taxon>
        <taxon>Acidobacteriota</taxon>
        <taxon>Terriglobia</taxon>
        <taxon>Terriglobales</taxon>
        <taxon>Acidobacteriaceae</taxon>
        <taxon>Occallatibacter</taxon>
    </lineage>
</organism>
<evidence type="ECO:0000313" key="5">
    <source>
        <dbReference type="Proteomes" id="UP001059380"/>
    </source>
</evidence>
<evidence type="ECO:0000313" key="4">
    <source>
        <dbReference type="EMBL" id="UWZ83856.1"/>
    </source>
</evidence>
<evidence type="ECO:0000256" key="1">
    <source>
        <dbReference type="ARBA" id="ARBA00009013"/>
    </source>
</evidence>
<sequence>MQKDDPLQVDVRDGSAAGTRIYQITGPITLPNLFTFQDSMRQGEPPQLAILDLTQVPYMDSAGMGSIINYFTHCQRRGIKLVIAGVSARVSELFKMTGVDTLIPMKDSIEAAEGLV</sequence>
<keyword evidence="5" id="KW-1185">Reference proteome</keyword>
<proteinExistence type="inferred from homology"/>
<reference evidence="4" key="1">
    <citation type="submission" date="2021-04" db="EMBL/GenBank/DDBJ databases">
        <title>Phylogenetic analysis of Acidobacteriaceae.</title>
        <authorList>
            <person name="Qiu L."/>
            <person name="Zhang Q."/>
        </authorList>
    </citation>
    <scope>NUCLEOTIDE SEQUENCE</scope>
    <source>
        <strain evidence="4">DSM 25168</strain>
    </source>
</reference>
<dbReference type="Pfam" id="PF01740">
    <property type="entry name" value="STAS"/>
    <property type="match status" value="1"/>
</dbReference>
<dbReference type="InterPro" id="IPR036513">
    <property type="entry name" value="STAS_dom_sf"/>
</dbReference>